<dbReference type="Proteomes" id="UP000199323">
    <property type="component" value="Unassembled WGS sequence"/>
</dbReference>
<protein>
    <recommendedName>
        <fullName evidence="3">MerR family transcriptional regulator</fullName>
    </recommendedName>
</protein>
<dbReference type="OrthoDB" id="4567057at2"/>
<dbReference type="InterPro" id="IPR009061">
    <property type="entry name" value="DNA-bd_dom_put_sf"/>
</dbReference>
<accession>A0A1I2J3Y5</accession>
<evidence type="ECO:0000313" key="1">
    <source>
        <dbReference type="EMBL" id="SFF48748.1"/>
    </source>
</evidence>
<keyword evidence="2" id="KW-1185">Reference proteome</keyword>
<dbReference type="RefSeq" id="WP_093715791.1">
    <property type="nucleotide sequence ID" value="NZ_FONG01000016.1"/>
</dbReference>
<dbReference type="AlphaFoldDB" id="A0A1I2J3Y5"/>
<name>A0A1I2J3Y5_9ACTN</name>
<sequence length="68" mass="7421">MNPPPRNRSRLVPTQLAALAAGVSEATIRKWASRGKITRYGSPGRAQYDLDELLERVAAKTESAAVKE</sequence>
<evidence type="ECO:0008006" key="3">
    <source>
        <dbReference type="Google" id="ProtNLM"/>
    </source>
</evidence>
<dbReference type="SUPFAM" id="SSF46955">
    <property type="entry name" value="Putative DNA-binding domain"/>
    <property type="match status" value="1"/>
</dbReference>
<dbReference type="EMBL" id="FONG01000016">
    <property type="protein sequence ID" value="SFF48748.1"/>
    <property type="molecule type" value="Genomic_DNA"/>
</dbReference>
<evidence type="ECO:0000313" key="2">
    <source>
        <dbReference type="Proteomes" id="UP000199323"/>
    </source>
</evidence>
<organism evidence="1 2">
    <name type="scientific">Actinacidiphila alni</name>
    <dbReference type="NCBI Taxonomy" id="380248"/>
    <lineage>
        <taxon>Bacteria</taxon>
        <taxon>Bacillati</taxon>
        <taxon>Actinomycetota</taxon>
        <taxon>Actinomycetes</taxon>
        <taxon>Kitasatosporales</taxon>
        <taxon>Streptomycetaceae</taxon>
        <taxon>Actinacidiphila</taxon>
    </lineage>
</organism>
<gene>
    <name evidence="1" type="ORF">SAMN05216251_11614</name>
</gene>
<reference evidence="1 2" key="1">
    <citation type="submission" date="2016-10" db="EMBL/GenBank/DDBJ databases">
        <authorList>
            <person name="de Groot N.N."/>
        </authorList>
    </citation>
    <scope>NUCLEOTIDE SEQUENCE [LARGE SCALE GENOMIC DNA]</scope>
    <source>
        <strain evidence="1 2">CGMCC 4.3510</strain>
    </source>
</reference>
<proteinExistence type="predicted"/>